<proteinExistence type="predicted"/>
<evidence type="ECO:0000256" key="3">
    <source>
        <dbReference type="ARBA" id="ARBA00022723"/>
    </source>
</evidence>
<dbReference type="SUPFAM" id="SSF46626">
    <property type="entry name" value="Cytochrome c"/>
    <property type="match status" value="1"/>
</dbReference>
<evidence type="ECO:0000256" key="6">
    <source>
        <dbReference type="PROSITE-ProRule" id="PRU00433"/>
    </source>
</evidence>
<protein>
    <submittedName>
        <fullName evidence="9">Cytochrome c5</fullName>
    </submittedName>
</protein>
<comment type="caution">
    <text evidence="9">The sequence shown here is derived from an EMBL/GenBank/DDBJ whole genome shotgun (WGS) entry which is preliminary data.</text>
</comment>
<evidence type="ECO:0000256" key="2">
    <source>
        <dbReference type="ARBA" id="ARBA00022617"/>
    </source>
</evidence>
<evidence type="ECO:0000256" key="7">
    <source>
        <dbReference type="SAM" id="Phobius"/>
    </source>
</evidence>
<keyword evidence="4" id="KW-0249">Electron transport</keyword>
<feature type="transmembrane region" description="Helical" evidence="7">
    <location>
        <begin position="45"/>
        <end position="65"/>
    </location>
</feature>
<dbReference type="InterPro" id="IPR002323">
    <property type="entry name" value="Cyt_CIE"/>
</dbReference>
<dbReference type="Proteomes" id="UP000054908">
    <property type="component" value="Unassembled WGS sequence"/>
</dbReference>
<evidence type="ECO:0000256" key="1">
    <source>
        <dbReference type="ARBA" id="ARBA00022448"/>
    </source>
</evidence>
<dbReference type="InterPro" id="IPR009056">
    <property type="entry name" value="Cyt_c-like_dom"/>
</dbReference>
<dbReference type="PROSITE" id="PS51007">
    <property type="entry name" value="CYTC"/>
    <property type="match status" value="1"/>
</dbReference>
<evidence type="ECO:0000259" key="8">
    <source>
        <dbReference type="PROSITE" id="PS51007"/>
    </source>
</evidence>
<evidence type="ECO:0000313" key="9">
    <source>
        <dbReference type="EMBL" id="KTD25507.1"/>
    </source>
</evidence>
<evidence type="ECO:0000313" key="10">
    <source>
        <dbReference type="Proteomes" id="UP000054908"/>
    </source>
</evidence>
<dbReference type="PANTHER" id="PTHR40942:SF2">
    <property type="entry name" value="CYTOCHROME-RELATED"/>
    <property type="match status" value="1"/>
</dbReference>
<keyword evidence="7" id="KW-1133">Transmembrane helix</keyword>
<keyword evidence="7" id="KW-0472">Membrane</keyword>
<dbReference type="InterPro" id="IPR036909">
    <property type="entry name" value="Cyt_c-like_dom_sf"/>
</dbReference>
<organism evidence="9 10">
    <name type="scientific">Legionella maceachernii</name>
    <dbReference type="NCBI Taxonomy" id="466"/>
    <lineage>
        <taxon>Bacteria</taxon>
        <taxon>Pseudomonadati</taxon>
        <taxon>Pseudomonadota</taxon>
        <taxon>Gammaproteobacteria</taxon>
        <taxon>Legionellales</taxon>
        <taxon>Legionellaceae</taxon>
        <taxon>Legionella</taxon>
    </lineage>
</organism>
<dbReference type="PANTHER" id="PTHR40942">
    <property type="match status" value="1"/>
</dbReference>
<dbReference type="GO" id="GO:0020037">
    <property type="term" value="F:heme binding"/>
    <property type="evidence" value="ECO:0007669"/>
    <property type="project" value="InterPro"/>
</dbReference>
<evidence type="ECO:0000256" key="4">
    <source>
        <dbReference type="ARBA" id="ARBA00022982"/>
    </source>
</evidence>
<keyword evidence="1" id="KW-0813">Transport</keyword>
<dbReference type="EMBL" id="LNYL01000044">
    <property type="protein sequence ID" value="KTD25507.1"/>
    <property type="molecule type" value="Genomic_DNA"/>
</dbReference>
<keyword evidence="3 6" id="KW-0479">Metal-binding</keyword>
<keyword evidence="5 6" id="KW-0408">Iron</keyword>
<name>A0A0W0VZT5_9GAMM</name>
<dbReference type="GO" id="GO:0009055">
    <property type="term" value="F:electron transfer activity"/>
    <property type="evidence" value="ECO:0007669"/>
    <property type="project" value="InterPro"/>
</dbReference>
<dbReference type="PATRIC" id="fig|466.6.peg.1973"/>
<accession>A0A0W0VZT5</accession>
<gene>
    <name evidence="9" type="ORF">Lmac_1871</name>
</gene>
<dbReference type="GO" id="GO:0005506">
    <property type="term" value="F:iron ion binding"/>
    <property type="evidence" value="ECO:0007669"/>
    <property type="project" value="InterPro"/>
</dbReference>
<evidence type="ECO:0000256" key="5">
    <source>
        <dbReference type="ARBA" id="ARBA00023004"/>
    </source>
</evidence>
<keyword evidence="7" id="KW-0812">Transmembrane</keyword>
<feature type="domain" description="Cytochrome c" evidence="8">
    <location>
        <begin position="102"/>
        <end position="183"/>
    </location>
</feature>
<keyword evidence="10" id="KW-1185">Reference proteome</keyword>
<dbReference type="STRING" id="466.Lmac_1871"/>
<dbReference type="Gene3D" id="1.10.760.10">
    <property type="entry name" value="Cytochrome c-like domain"/>
    <property type="match status" value="1"/>
</dbReference>
<dbReference type="PRINTS" id="PR00607">
    <property type="entry name" value="CYTCHROMECIE"/>
</dbReference>
<keyword evidence="2 6" id="KW-0349">Heme</keyword>
<reference evidence="9 10" key="1">
    <citation type="submission" date="2015-11" db="EMBL/GenBank/DDBJ databases">
        <title>Genomic analysis of 38 Legionella species identifies large and diverse effector repertoires.</title>
        <authorList>
            <person name="Burstein D."/>
            <person name="Amaro F."/>
            <person name="Zusman T."/>
            <person name="Lifshitz Z."/>
            <person name="Cohen O."/>
            <person name="Gilbert J.A."/>
            <person name="Pupko T."/>
            <person name="Shuman H.A."/>
            <person name="Segal G."/>
        </authorList>
    </citation>
    <scope>NUCLEOTIDE SEQUENCE [LARGE SCALE GENOMIC DNA]</scope>
    <source>
        <strain evidence="9 10">PX-1-G2-E2</strain>
    </source>
</reference>
<sequence length="183" mass="20455">MNLTDLLFLMKPVSFSKNGSIFAENLEIKLTCQYHFEFDVEDLNMWFSFFALVALSLNSYALSAADRQQIEDRIRPIGQIHLASQSTLASSGTAQDEAKAKVTETSGQTVYEQYCSTCHRDGVAGAPKFRDSADWQSRLDKKTLDELVASAMKGLNAMPMKGTCMQCNDEEIKNAIQYMLPQS</sequence>
<dbReference type="AlphaFoldDB" id="A0A0W0VZT5"/>
<dbReference type="Pfam" id="PF13442">
    <property type="entry name" value="Cytochrome_CBB3"/>
    <property type="match status" value="1"/>
</dbReference>